<protein>
    <submittedName>
        <fullName evidence="1">Uncharacterized protein</fullName>
    </submittedName>
</protein>
<accession>A0A645IHH9</accession>
<dbReference type="EMBL" id="VSSQ01114653">
    <property type="protein sequence ID" value="MPN50456.1"/>
    <property type="molecule type" value="Genomic_DNA"/>
</dbReference>
<dbReference type="AlphaFoldDB" id="A0A645IHH9"/>
<organism evidence="1">
    <name type="scientific">bioreactor metagenome</name>
    <dbReference type="NCBI Taxonomy" id="1076179"/>
    <lineage>
        <taxon>unclassified sequences</taxon>
        <taxon>metagenomes</taxon>
        <taxon>ecological metagenomes</taxon>
    </lineage>
</organism>
<gene>
    <name evidence="1" type="ORF">SDC9_198083</name>
</gene>
<name>A0A645IHH9_9ZZZZ</name>
<sequence length="118" mass="13797">MNIITTREIRKDTKAFFELAEKERVSIKRGKKYINLLVSDNPAKKYVDEDWIKEFMAIPAQYRVNPFDLSPSGDLFFADKRNIDHINNAIDQAKKGQVKKLSKEDQGKFFSHYCPIKI</sequence>
<comment type="caution">
    <text evidence="1">The sequence shown here is derived from an EMBL/GenBank/DDBJ whole genome shotgun (WGS) entry which is preliminary data.</text>
</comment>
<proteinExistence type="predicted"/>
<reference evidence="1" key="1">
    <citation type="submission" date="2019-08" db="EMBL/GenBank/DDBJ databases">
        <authorList>
            <person name="Kucharzyk K."/>
            <person name="Murdoch R.W."/>
            <person name="Higgins S."/>
            <person name="Loffler F."/>
        </authorList>
    </citation>
    <scope>NUCLEOTIDE SEQUENCE</scope>
</reference>
<evidence type="ECO:0000313" key="1">
    <source>
        <dbReference type="EMBL" id="MPN50456.1"/>
    </source>
</evidence>